<name>A0A7X2IVD5_9BURK</name>
<reference evidence="1 2" key="1">
    <citation type="submission" date="2019-11" db="EMBL/GenBank/DDBJ databases">
        <title>Novel species isolated from a subtropical stream in China.</title>
        <authorList>
            <person name="Lu H."/>
        </authorList>
    </citation>
    <scope>NUCLEOTIDE SEQUENCE [LARGE SCALE GENOMIC DNA]</scope>
    <source>
        <strain evidence="1 2">FT92W</strain>
    </source>
</reference>
<sequence>MAGPVSAIAAAALAIVVQDQTPLRAAAKESAQQQAVLWQGDVVEVRGERQGYLQVYDYRRERGGYVRAARTRPLSASEQDAPELLAVVRFLRDTPGAEALGIAYTAAYLKAAPARAMTAEPFDALGGMAERLAQRASMRQGAQAEAVTAAHLEVAAQYGVTLRSIERDGEMRLCYDGDAWRRAMALPHTAMQQARAVLAQTRPDCLAPQRPGAPPPVLTMEHATLLDAVPAQDLPAYVQNRLSLRKALVWSAIAFQQARKGSAPAAERALQWLAGVNREELAEEDLPAYAEAAVRVGAVRWGALANVAPAPGPGGLTLALAPGQPGETCLLLTDDKHPAQAPLLRRCTYGVVWPASARAHPSGAALALAVQPMEGWRELWLLRRDGQQWRVDVLPPGSSNPDIGYAEFAGWVPGADKMLVARDVRADGKFRRSFELVDMATLATERSADRPESLSVFYKWQEPAWKRGTVIMAR</sequence>
<dbReference type="EMBL" id="WKJJ01000042">
    <property type="protein sequence ID" value="MRV76765.1"/>
    <property type="molecule type" value="Genomic_DNA"/>
</dbReference>
<accession>A0A7X2IVD5</accession>
<gene>
    <name evidence="1" type="ORF">GJ700_34150</name>
</gene>
<protein>
    <submittedName>
        <fullName evidence="1">Uncharacterized protein</fullName>
    </submittedName>
</protein>
<evidence type="ECO:0000313" key="1">
    <source>
        <dbReference type="EMBL" id="MRV76765.1"/>
    </source>
</evidence>
<evidence type="ECO:0000313" key="2">
    <source>
        <dbReference type="Proteomes" id="UP000446768"/>
    </source>
</evidence>
<proteinExistence type="predicted"/>
<dbReference type="Proteomes" id="UP000446768">
    <property type="component" value="Unassembled WGS sequence"/>
</dbReference>
<keyword evidence="2" id="KW-1185">Reference proteome</keyword>
<dbReference type="AlphaFoldDB" id="A0A7X2IVD5"/>
<dbReference type="RefSeq" id="WP_154382587.1">
    <property type="nucleotide sequence ID" value="NZ_WKJJ01000042.1"/>
</dbReference>
<organism evidence="1 2">
    <name type="scientific">Pseudoduganella rivuli</name>
    <dbReference type="NCBI Taxonomy" id="2666085"/>
    <lineage>
        <taxon>Bacteria</taxon>
        <taxon>Pseudomonadati</taxon>
        <taxon>Pseudomonadota</taxon>
        <taxon>Betaproteobacteria</taxon>
        <taxon>Burkholderiales</taxon>
        <taxon>Oxalobacteraceae</taxon>
        <taxon>Telluria group</taxon>
        <taxon>Pseudoduganella</taxon>
    </lineage>
</organism>
<comment type="caution">
    <text evidence="1">The sequence shown here is derived from an EMBL/GenBank/DDBJ whole genome shotgun (WGS) entry which is preliminary data.</text>
</comment>